<evidence type="ECO:0000313" key="4">
    <source>
        <dbReference type="Proteomes" id="UP001153148"/>
    </source>
</evidence>
<reference evidence="3" key="1">
    <citation type="submission" date="2021-03" db="EMBL/GenBank/DDBJ databases">
        <authorList>
            <person name="Tran Van P."/>
        </authorList>
    </citation>
    <scope>NUCLEOTIDE SEQUENCE</scope>
</reference>
<name>A0ABN7P3N0_TIMPD</name>
<sequence length="704" mass="78188">MDIVLDTPVVVLPRGPCSPQVLVAHLGKITISNSPDGEDHMNNWGVVVRKERYNIEMRDMNLYSLDTELRANSCLLLVPMRAEKLYSCAKDGKPILHDTMIQLVLERNMVCQSDSVSSLLLGEDAGAELHETEQHDVLHISGSVVTPLKVSLSRQQYEQLLDSIDNLLSSPSPSAMTSERRLEGISEEVDGGMTSLEMDQGLRAKLLHLGTTKHKGESQSRLTLKETRLIWTCVTVVFQLPVFTVELRSDLGHGEQGLVDLSFQDFCVQYDKSHSYETNIEMSLRALLMEDLLREPDSKHRCIVVSSATTKTAAPRPVVRAPEFVSKSCPNLIGHPPLSNLRGSLPDHLETEVVYGTFNTGRTRHVGKTVEYPCTPPPSPRPTGSPQHLSKEDNLVHINVTLIDRDAPNLASHYNSVHRSVTVNFNSLDVVVNVESWVVVLDFFGIGSSGRSSEDRIHSIQQTSSAIEKSTENEIVFNSEMDVEVCSLTLVLNHPEYEVARANISHLTVRVNTHHSDQSIEGRLGSMSLMDLTHHGQLYREKFISSGLEALNFTMIRNTRPNLESSPPFDSHLKIEMSSVLYVHTSRFVAEIQEFFHSFSRLQDVVESIRAATAGNDAPVENTRKSRLLLELTASSPVILLPVSSQSLDILVVDLGNLSLNNSFKEAGSVGTIIHSQMCDDMETEQDGETYKILETGDLEELCV</sequence>
<accession>A0ABN7P3N0</accession>
<dbReference type="Proteomes" id="UP001153148">
    <property type="component" value="Unassembled WGS sequence"/>
</dbReference>
<evidence type="ECO:0000313" key="3">
    <source>
        <dbReference type="EMBL" id="CAG2061726.1"/>
    </source>
</evidence>
<evidence type="ECO:0000256" key="1">
    <source>
        <dbReference type="SAM" id="MobiDB-lite"/>
    </source>
</evidence>
<feature type="region of interest" description="Disordered" evidence="1">
    <location>
        <begin position="368"/>
        <end position="389"/>
    </location>
</feature>
<dbReference type="InterPro" id="IPR056747">
    <property type="entry name" value="VPS13-like_M"/>
</dbReference>
<evidence type="ECO:0000259" key="2">
    <source>
        <dbReference type="Pfam" id="PF25033"/>
    </source>
</evidence>
<feature type="domain" description="VPS13-like middle region" evidence="2">
    <location>
        <begin position="503"/>
        <end position="666"/>
    </location>
</feature>
<protein>
    <recommendedName>
        <fullName evidence="2">VPS13-like middle region domain-containing protein</fullName>
    </recommendedName>
</protein>
<proteinExistence type="predicted"/>
<comment type="caution">
    <text evidence="3">The sequence shown here is derived from an EMBL/GenBank/DDBJ whole genome shotgun (WGS) entry which is preliminary data.</text>
</comment>
<gene>
    <name evidence="3" type="ORF">TPAB3V08_LOCUS8679</name>
</gene>
<feature type="compositionally biased region" description="Pro residues" evidence="1">
    <location>
        <begin position="374"/>
        <end position="383"/>
    </location>
</feature>
<keyword evidence="4" id="KW-1185">Reference proteome</keyword>
<dbReference type="Pfam" id="PF25033">
    <property type="entry name" value="VPS13_M"/>
    <property type="match status" value="1"/>
</dbReference>
<organism evidence="3 4">
    <name type="scientific">Timema podura</name>
    <name type="common">Walking stick</name>
    <dbReference type="NCBI Taxonomy" id="61482"/>
    <lineage>
        <taxon>Eukaryota</taxon>
        <taxon>Metazoa</taxon>
        <taxon>Ecdysozoa</taxon>
        <taxon>Arthropoda</taxon>
        <taxon>Hexapoda</taxon>
        <taxon>Insecta</taxon>
        <taxon>Pterygota</taxon>
        <taxon>Neoptera</taxon>
        <taxon>Polyneoptera</taxon>
        <taxon>Phasmatodea</taxon>
        <taxon>Timematodea</taxon>
        <taxon>Timematoidea</taxon>
        <taxon>Timematidae</taxon>
        <taxon>Timema</taxon>
    </lineage>
</organism>
<dbReference type="EMBL" id="CAJPIN010017015">
    <property type="protein sequence ID" value="CAG2061726.1"/>
    <property type="molecule type" value="Genomic_DNA"/>
</dbReference>